<gene>
    <name evidence="8" type="primary">ABSGL_04970.1 scaffold 6254</name>
</gene>
<evidence type="ECO:0000256" key="6">
    <source>
        <dbReference type="SAM" id="MobiDB-lite"/>
    </source>
</evidence>
<dbReference type="InterPro" id="IPR041235">
    <property type="entry name" value="Exp1_repeat_2"/>
</dbReference>
<dbReference type="Pfam" id="PF03810">
    <property type="entry name" value="IBN_N"/>
    <property type="match status" value="1"/>
</dbReference>
<comment type="similarity">
    <text evidence="2">Belongs to the exportin family.</text>
</comment>
<dbReference type="GO" id="GO:0005737">
    <property type="term" value="C:cytoplasm"/>
    <property type="evidence" value="ECO:0007669"/>
    <property type="project" value="TreeGrafter"/>
</dbReference>
<evidence type="ECO:0000259" key="7">
    <source>
        <dbReference type="PROSITE" id="PS50166"/>
    </source>
</evidence>
<evidence type="ECO:0000256" key="5">
    <source>
        <dbReference type="ARBA" id="ARBA00023242"/>
    </source>
</evidence>
<dbReference type="STRING" id="4829.A0A168MWN1"/>
<dbReference type="InterPro" id="IPR013598">
    <property type="entry name" value="Exportin-1/Importin-b-like"/>
</dbReference>
<dbReference type="Pfam" id="PF08767">
    <property type="entry name" value="CRM1_C"/>
    <property type="match status" value="1"/>
</dbReference>
<dbReference type="Gene3D" id="1.25.10.10">
    <property type="entry name" value="Leucine-rich Repeat Variant"/>
    <property type="match status" value="1"/>
</dbReference>
<dbReference type="InterPro" id="IPR014877">
    <property type="entry name" value="XPO1_C_dom"/>
</dbReference>
<reference evidence="8" key="1">
    <citation type="submission" date="2016-04" db="EMBL/GenBank/DDBJ databases">
        <authorList>
            <person name="Evans L.H."/>
            <person name="Alamgir A."/>
            <person name="Owens N."/>
            <person name="Weber N.D."/>
            <person name="Virtaneva K."/>
            <person name="Barbian K."/>
            <person name="Babar A."/>
            <person name="Rosenke K."/>
        </authorList>
    </citation>
    <scope>NUCLEOTIDE SEQUENCE [LARGE SCALE GENOMIC DNA]</scope>
    <source>
        <strain evidence="8">CBS 101.48</strain>
    </source>
</reference>
<keyword evidence="5" id="KW-0539">Nucleus</keyword>
<dbReference type="PANTHER" id="PTHR11223:SF2">
    <property type="entry name" value="EXPORTIN-1"/>
    <property type="match status" value="1"/>
</dbReference>
<evidence type="ECO:0000256" key="3">
    <source>
        <dbReference type="ARBA" id="ARBA00022448"/>
    </source>
</evidence>
<name>A0A168MWN1_ABSGL</name>
<dbReference type="OrthoDB" id="27218at2759"/>
<sequence length="1079" mass="123300">MAESILDFTKELDISVLDQVVLTFYTGSGNDQQVAQQILTQFQDHEEAWTKVDGILEHSKVPQTKFIALQILEKFIQTRWNTLVAESRDAIRYFIVNVIVKVTSDEAALAKERAYISKLNMVLVQILKQEWPRNWPTFIPEIVTSSNSSLPLCENNMAILKLLSEEIFDYSAEQMTQLKTTNLRNQINGEFSEIYKLCKEVLDRANKPSLIKATLETLLRFLNWIPLGYIFETDLIDTLRNRFFEIPQFRNVTLKCLTEIGALKVENNYNEKVYTLFTSVLSAVNTMIPPTTDIASVYENSSDDDQEFVQNLALFLTSFLSSHLKVIEQVPESQNLLVNAHFYLIKISRVDDREVFKICLEYWAQLVQELFEEIRMMPQPDMSLLDLSNAQGYRPRKVIYTDILSNLRTVMIERMVKPEEVSKTDCYQVLVVENDEGEIVRESLKESDTIVLYKSMKEVLVYLTNLDVADTEEIMTNKLQRQMDGSEWSWQNLNKLCWAIGSISGAMNEETEKRFLVTVIKDLLSLCEMKRGKDNKAVVASNIMYTVGQYPRFLKAHWKFLKTVVNKLFEFMHESHEGVQDMACDTFIKISQKCMRYFVEQQTGERQPFIDEILSTIDHITSDLSPSQIHTFYEAVGYMISAQSKKPIQDRLIIKFMEMPNMAWNGIMNQAKQNVEVLNNPNEIKILQNVLKTNVSACRSVGPSFIVQLSSLYSDLLALYGIVGNMVSQQVASQGVIATKTPKIRGLRSIKKEILKLVDTYVACAKDLTAVNDNMVGPFFEAVLSDYRQGVDIAKDAEVLSVLATMVGKLGNLITPRVPIILEATFEPTLNMITKDFSEYPEHRTGFYNMLRAINQHCFQALLDLAPAQFKLVIDSIVWGFKHTMRDIADTGLLICGELVDNVSRTDPSISGGFYQNYYLSILQDIFFVLTDRDHKSGFKGQTEVLAQLFNLVTTNQIQVPLFNPSQVSDPNMTNAQFLEGYVTSLLQNAFPHLQSGQIKVFVMAMFEYNSSPAKFKLEVRDFLIQLKEFAGENAELYLEEKETEMESKRKAEREKALSIPGMVKPSELPSTMDEDEAL</sequence>
<proteinExistence type="inferred from homology"/>
<dbReference type="GO" id="GO:0005049">
    <property type="term" value="F:nuclear export signal receptor activity"/>
    <property type="evidence" value="ECO:0007669"/>
    <property type="project" value="InterPro"/>
</dbReference>
<dbReference type="InterPro" id="IPR040485">
    <property type="entry name" value="XPO1_repeat_3"/>
</dbReference>
<dbReference type="InterPro" id="IPR011989">
    <property type="entry name" value="ARM-like"/>
</dbReference>
<dbReference type="AlphaFoldDB" id="A0A168MWN1"/>
<keyword evidence="9" id="KW-1185">Reference proteome</keyword>
<dbReference type="InterPro" id="IPR041123">
    <property type="entry name" value="CRM1_repeat"/>
</dbReference>
<keyword evidence="3" id="KW-0813">Transport</keyword>
<dbReference type="GO" id="GO:0031267">
    <property type="term" value="F:small GTPase binding"/>
    <property type="evidence" value="ECO:0007669"/>
    <property type="project" value="InterPro"/>
</dbReference>
<dbReference type="SMART" id="SM01102">
    <property type="entry name" value="CRM1_C"/>
    <property type="match status" value="1"/>
</dbReference>
<dbReference type="InterPro" id="IPR045065">
    <property type="entry name" value="XPO1/5"/>
</dbReference>
<evidence type="ECO:0000256" key="1">
    <source>
        <dbReference type="ARBA" id="ARBA00004123"/>
    </source>
</evidence>
<dbReference type="SMART" id="SM00913">
    <property type="entry name" value="IBN_N"/>
    <property type="match status" value="1"/>
</dbReference>
<dbReference type="GO" id="GO:0000056">
    <property type="term" value="P:ribosomal small subunit export from nucleus"/>
    <property type="evidence" value="ECO:0007669"/>
    <property type="project" value="TreeGrafter"/>
</dbReference>
<dbReference type="OMA" id="WAFKHNN"/>
<dbReference type="Pfam" id="PF18777">
    <property type="entry name" value="CRM1_repeat"/>
    <property type="match status" value="1"/>
</dbReference>
<evidence type="ECO:0000256" key="4">
    <source>
        <dbReference type="ARBA" id="ARBA00022927"/>
    </source>
</evidence>
<evidence type="ECO:0000256" key="2">
    <source>
        <dbReference type="ARBA" id="ARBA00009466"/>
    </source>
</evidence>
<comment type="subcellular location">
    <subcellularLocation>
        <location evidence="1">Nucleus</location>
    </subcellularLocation>
</comment>
<evidence type="ECO:0000313" key="8">
    <source>
        <dbReference type="EMBL" id="SAL99361.1"/>
    </source>
</evidence>
<dbReference type="FunCoup" id="A0A168MWN1">
    <property type="interactions" value="1491"/>
</dbReference>
<dbReference type="GO" id="GO:0005634">
    <property type="term" value="C:nucleus"/>
    <property type="evidence" value="ECO:0007669"/>
    <property type="project" value="UniProtKB-SubCell"/>
</dbReference>
<dbReference type="PANTHER" id="PTHR11223">
    <property type="entry name" value="EXPORTIN 1/5"/>
    <property type="match status" value="1"/>
</dbReference>
<dbReference type="InParanoid" id="A0A168MWN1"/>
<dbReference type="Pfam" id="PF18784">
    <property type="entry name" value="CRM1_repeat_2"/>
    <property type="match status" value="1"/>
</dbReference>
<dbReference type="FunFam" id="1.25.10.10:FF:000022">
    <property type="entry name" value="protein EXPORTIN 1A"/>
    <property type="match status" value="1"/>
</dbReference>
<dbReference type="Pfam" id="PF08389">
    <property type="entry name" value="Xpo1"/>
    <property type="match status" value="1"/>
</dbReference>
<dbReference type="Pfam" id="PF18787">
    <property type="entry name" value="CRM1_repeat_3"/>
    <property type="match status" value="1"/>
</dbReference>
<protein>
    <recommendedName>
        <fullName evidence="7">Importin N-terminal domain-containing protein</fullName>
    </recommendedName>
</protein>
<dbReference type="Proteomes" id="UP000078561">
    <property type="component" value="Unassembled WGS sequence"/>
</dbReference>
<dbReference type="PROSITE" id="PS50166">
    <property type="entry name" value="IMPORTIN_B_NT"/>
    <property type="match status" value="1"/>
</dbReference>
<dbReference type="InterPro" id="IPR001494">
    <property type="entry name" value="Importin-beta_N"/>
</dbReference>
<keyword evidence="4" id="KW-0653">Protein transport</keyword>
<feature type="compositionally biased region" description="Basic and acidic residues" evidence="6">
    <location>
        <begin position="1043"/>
        <end position="1057"/>
    </location>
</feature>
<accession>A0A168MWN1</accession>
<dbReference type="SUPFAM" id="SSF48371">
    <property type="entry name" value="ARM repeat"/>
    <property type="match status" value="2"/>
</dbReference>
<feature type="region of interest" description="Disordered" evidence="6">
    <location>
        <begin position="1043"/>
        <end position="1079"/>
    </location>
</feature>
<organism evidence="8">
    <name type="scientific">Absidia glauca</name>
    <name type="common">Pin mould</name>
    <dbReference type="NCBI Taxonomy" id="4829"/>
    <lineage>
        <taxon>Eukaryota</taxon>
        <taxon>Fungi</taxon>
        <taxon>Fungi incertae sedis</taxon>
        <taxon>Mucoromycota</taxon>
        <taxon>Mucoromycotina</taxon>
        <taxon>Mucoromycetes</taxon>
        <taxon>Mucorales</taxon>
        <taxon>Cunninghamellaceae</taxon>
        <taxon>Absidia</taxon>
    </lineage>
</organism>
<feature type="domain" description="Importin N-terminal" evidence="7">
    <location>
        <begin position="35"/>
        <end position="101"/>
    </location>
</feature>
<dbReference type="InterPro" id="IPR016024">
    <property type="entry name" value="ARM-type_fold"/>
</dbReference>
<dbReference type="GO" id="GO:0000055">
    <property type="term" value="P:ribosomal large subunit export from nucleus"/>
    <property type="evidence" value="ECO:0007669"/>
    <property type="project" value="TreeGrafter"/>
</dbReference>
<dbReference type="EMBL" id="LT552686">
    <property type="protein sequence ID" value="SAL99361.1"/>
    <property type="molecule type" value="Genomic_DNA"/>
</dbReference>
<dbReference type="GO" id="GO:0006611">
    <property type="term" value="P:protein export from nucleus"/>
    <property type="evidence" value="ECO:0007669"/>
    <property type="project" value="InterPro"/>
</dbReference>
<evidence type="ECO:0000313" key="9">
    <source>
        <dbReference type="Proteomes" id="UP000078561"/>
    </source>
</evidence>